<accession>A0AAV3UG74</accession>
<keyword evidence="2" id="KW-1185">Reference proteome</keyword>
<evidence type="ECO:0000313" key="2">
    <source>
        <dbReference type="Proteomes" id="UP001501729"/>
    </source>
</evidence>
<proteinExistence type="predicted"/>
<comment type="caution">
    <text evidence="1">The sequence shown here is derived from an EMBL/GenBank/DDBJ whole genome shotgun (WGS) entry which is preliminary data.</text>
</comment>
<name>A0AAV3UG74_9EURY</name>
<gene>
    <name evidence="1" type="ORF">GCM10025751_20340</name>
</gene>
<dbReference type="AlphaFoldDB" id="A0AAV3UG74"/>
<evidence type="ECO:0000313" key="1">
    <source>
        <dbReference type="EMBL" id="GAA5048464.1"/>
    </source>
</evidence>
<dbReference type="RefSeq" id="WP_227776786.1">
    <property type="nucleotide sequence ID" value="NZ_BAABKX010000001.1"/>
</dbReference>
<dbReference type="GeneID" id="68612633"/>
<sequence>MLFWSGVFGDEGFDHDSESDSVVVAVVDADVVVAVVDADVVVVEESELSVVVVCSAGGVPVVVVSVVVVSVDPKPLQPANKTVKTTAIVRNPLRLIRSHENVVVGLLCTP</sequence>
<reference evidence="1 2" key="1">
    <citation type="journal article" date="2019" name="Int. J. Syst. Evol. Microbiol.">
        <title>The Global Catalogue of Microorganisms (GCM) 10K type strain sequencing project: providing services to taxonomists for standard genome sequencing and annotation.</title>
        <authorList>
            <consortium name="The Broad Institute Genomics Platform"/>
            <consortium name="The Broad Institute Genome Sequencing Center for Infectious Disease"/>
            <person name="Wu L."/>
            <person name="Ma J."/>
        </authorList>
    </citation>
    <scope>NUCLEOTIDE SEQUENCE [LARGE SCALE GENOMIC DNA]</scope>
    <source>
        <strain evidence="1 2">JCM 17504</strain>
    </source>
</reference>
<dbReference type="EMBL" id="BAABKX010000001">
    <property type="protein sequence ID" value="GAA5048464.1"/>
    <property type="molecule type" value="Genomic_DNA"/>
</dbReference>
<dbReference type="Proteomes" id="UP001501729">
    <property type="component" value="Unassembled WGS sequence"/>
</dbReference>
<organism evidence="1 2">
    <name type="scientific">Haladaptatus pallidirubidus</name>
    <dbReference type="NCBI Taxonomy" id="1008152"/>
    <lineage>
        <taxon>Archaea</taxon>
        <taxon>Methanobacteriati</taxon>
        <taxon>Methanobacteriota</taxon>
        <taxon>Stenosarchaea group</taxon>
        <taxon>Halobacteria</taxon>
        <taxon>Halobacteriales</taxon>
        <taxon>Haladaptataceae</taxon>
        <taxon>Haladaptatus</taxon>
    </lineage>
</organism>
<protein>
    <submittedName>
        <fullName evidence="1">Uncharacterized protein</fullName>
    </submittedName>
</protein>